<dbReference type="OrthoDB" id="9807941at2"/>
<feature type="coiled-coil region" evidence="1">
    <location>
        <begin position="79"/>
        <end position="153"/>
    </location>
</feature>
<reference evidence="4 5" key="1">
    <citation type="submission" date="2019-02" db="EMBL/GenBank/DDBJ databases">
        <title>Deep-cultivation of Planctomycetes and their phenomic and genomic characterization uncovers novel biology.</title>
        <authorList>
            <person name="Wiegand S."/>
            <person name="Jogler M."/>
            <person name="Boedeker C."/>
            <person name="Pinto D."/>
            <person name="Vollmers J."/>
            <person name="Rivas-Marin E."/>
            <person name="Kohn T."/>
            <person name="Peeters S.H."/>
            <person name="Heuer A."/>
            <person name="Rast P."/>
            <person name="Oberbeckmann S."/>
            <person name="Bunk B."/>
            <person name="Jeske O."/>
            <person name="Meyerdierks A."/>
            <person name="Storesund J.E."/>
            <person name="Kallscheuer N."/>
            <person name="Luecker S."/>
            <person name="Lage O.M."/>
            <person name="Pohl T."/>
            <person name="Merkel B.J."/>
            <person name="Hornburger P."/>
            <person name="Mueller R.-W."/>
            <person name="Bruemmer F."/>
            <person name="Labrenz M."/>
            <person name="Spormann A.M."/>
            <person name="Op den Camp H."/>
            <person name="Overmann J."/>
            <person name="Amann R."/>
            <person name="Jetten M.S.M."/>
            <person name="Mascher T."/>
            <person name="Medema M.H."/>
            <person name="Devos D.P."/>
            <person name="Kaster A.-K."/>
            <person name="Ovreas L."/>
            <person name="Rohde M."/>
            <person name="Galperin M.Y."/>
            <person name="Jogler C."/>
        </authorList>
    </citation>
    <scope>NUCLEOTIDE SEQUENCE [LARGE SCALE GENOMIC DNA]</scope>
    <source>
        <strain evidence="4 5">EC9</strain>
    </source>
</reference>
<evidence type="ECO:0000256" key="1">
    <source>
        <dbReference type="SAM" id="Coils"/>
    </source>
</evidence>
<accession>A0A517M6A3</accession>
<proteinExistence type="predicted"/>
<evidence type="ECO:0000256" key="2">
    <source>
        <dbReference type="SAM" id="MobiDB-lite"/>
    </source>
</evidence>
<evidence type="ECO:0000313" key="5">
    <source>
        <dbReference type="Proteomes" id="UP000319557"/>
    </source>
</evidence>
<gene>
    <name evidence="4" type="ORF">EC9_45950</name>
</gene>
<protein>
    <submittedName>
        <fullName evidence="4">NADH dehydrogenase subunit E</fullName>
    </submittedName>
</protein>
<keyword evidence="1" id="KW-0175">Coiled coil</keyword>
<dbReference type="Proteomes" id="UP000319557">
    <property type="component" value="Chromosome"/>
</dbReference>
<feature type="region of interest" description="Disordered" evidence="2">
    <location>
        <begin position="562"/>
        <end position="589"/>
    </location>
</feature>
<name>A0A517M6A3_9BACT</name>
<dbReference type="EMBL" id="CP036261">
    <property type="protein sequence ID" value="QDS90387.1"/>
    <property type="molecule type" value="Genomic_DNA"/>
</dbReference>
<keyword evidence="3" id="KW-1133">Transmembrane helix</keyword>
<feature type="transmembrane region" description="Helical" evidence="3">
    <location>
        <begin position="12"/>
        <end position="32"/>
    </location>
</feature>
<dbReference type="Gene3D" id="1.10.287.1490">
    <property type="match status" value="1"/>
</dbReference>
<sequence length="589" mass="66712">MFIARLDYAMTHLGWLGFLTAVYFAGIGIWLAQLLWRRNKAAVWQDRSEIYAEYRDLHQRSLENQTELLEACEIHETSLLQREAQLDETKKQLGNANGELVDAKRQLDETKHRLVETESQLAEAKSQLGDTQKRLADAEAKNVEQQIAADKQEAGHQCMVTSWSQQVAKLDAALALTANDAKAAQERYTQSTQELSALRTQYAELTQQLADAENEQVSMDQVDREYDRLRGHLATLRQQLESTQANLVEREQRCERLSEQLQEAQDDLKLRGTLLEDLRELQTATVAKLNAVRQTDETLAQLQAERDQLQEKFHAVEFELEAALRNGHAAEQEVGQVADQLAIAAAASEADRAEDQSQIAALRRQLADVESRLDAVVHRPDDADDLTEIFGVSRRLEDQLNEAGVFRFEQMAEWTNREKCQFERLLGRLGCVRDGKWCEQAKELLTLADESGERTPEPVKPKATSYLRALRTYGNVSVTVDETLGVVFTRRPSYVDDLTVVRGIGHVNQRCLRKAGVYRLQQIADWNEYNVWAFNELLSFKGRIERENWVGQAQDVLAFRGKQDADETMSISIDSSSDSSDGESSRAAA</sequence>
<evidence type="ECO:0000256" key="3">
    <source>
        <dbReference type="SAM" id="Phobius"/>
    </source>
</evidence>
<keyword evidence="5" id="KW-1185">Reference proteome</keyword>
<feature type="compositionally biased region" description="Low complexity" evidence="2">
    <location>
        <begin position="570"/>
        <end position="579"/>
    </location>
</feature>
<feature type="coiled-coil region" evidence="1">
    <location>
        <begin position="292"/>
        <end position="379"/>
    </location>
</feature>
<organism evidence="4 5">
    <name type="scientific">Rosistilla ulvae</name>
    <dbReference type="NCBI Taxonomy" id="1930277"/>
    <lineage>
        <taxon>Bacteria</taxon>
        <taxon>Pseudomonadati</taxon>
        <taxon>Planctomycetota</taxon>
        <taxon>Planctomycetia</taxon>
        <taxon>Pirellulales</taxon>
        <taxon>Pirellulaceae</taxon>
        <taxon>Rosistilla</taxon>
    </lineage>
</organism>
<keyword evidence="3" id="KW-0812">Transmembrane</keyword>
<dbReference type="AlphaFoldDB" id="A0A517M6A3"/>
<dbReference type="KEGG" id="ruv:EC9_45950"/>
<dbReference type="RefSeq" id="WP_145348211.1">
    <property type="nucleotide sequence ID" value="NZ_CP036261.1"/>
</dbReference>
<keyword evidence="3" id="KW-0472">Membrane</keyword>
<evidence type="ECO:0000313" key="4">
    <source>
        <dbReference type="EMBL" id="QDS90387.1"/>
    </source>
</evidence>
<feature type="coiled-coil region" evidence="1">
    <location>
        <begin position="181"/>
        <end position="267"/>
    </location>
</feature>